<dbReference type="PROSITE" id="PS50206">
    <property type="entry name" value="RHODANESE_3"/>
    <property type="match status" value="1"/>
</dbReference>
<feature type="compositionally biased region" description="Low complexity" evidence="7">
    <location>
        <begin position="243"/>
        <end position="259"/>
    </location>
</feature>
<evidence type="ECO:0000313" key="10">
    <source>
        <dbReference type="EMBL" id="CAH1712549.1"/>
    </source>
</evidence>
<evidence type="ECO:0000259" key="8">
    <source>
        <dbReference type="PROSITE" id="PS50071"/>
    </source>
</evidence>
<dbReference type="FunFam" id="1.10.10.60:FF:000182">
    <property type="entry name" value="Paired like homeobox 2B"/>
    <property type="match status" value="1"/>
</dbReference>
<comment type="subcellular location">
    <subcellularLocation>
        <location evidence="1 5 6">Nucleus</location>
    </subcellularLocation>
</comment>
<gene>
    <name evidence="10" type="ORF">APHIGO_LOCUS2049</name>
</gene>
<protein>
    <recommendedName>
        <fullName evidence="12">Paired mesoderm homeobox protein 2A</fullName>
    </recommendedName>
</protein>
<dbReference type="PANTHER" id="PTHR24329:SF543">
    <property type="entry name" value="FI01017P-RELATED"/>
    <property type="match status" value="1"/>
</dbReference>
<proteinExistence type="predicted"/>
<dbReference type="InterPro" id="IPR001763">
    <property type="entry name" value="Rhodanese-like_dom"/>
</dbReference>
<feature type="domain" description="Rhodanese" evidence="9">
    <location>
        <begin position="81"/>
        <end position="139"/>
    </location>
</feature>
<dbReference type="PANTHER" id="PTHR24329">
    <property type="entry name" value="HOMEOBOX PROTEIN ARISTALESS"/>
    <property type="match status" value="1"/>
</dbReference>
<dbReference type="GO" id="GO:0005634">
    <property type="term" value="C:nucleus"/>
    <property type="evidence" value="ECO:0007669"/>
    <property type="project" value="UniProtKB-SubCell"/>
</dbReference>
<dbReference type="SUPFAM" id="SSF46689">
    <property type="entry name" value="Homeodomain-like"/>
    <property type="match status" value="1"/>
</dbReference>
<dbReference type="EMBL" id="OU899034">
    <property type="protein sequence ID" value="CAH1712549.1"/>
    <property type="molecule type" value="Genomic_DNA"/>
</dbReference>
<evidence type="ECO:0000259" key="9">
    <source>
        <dbReference type="PROSITE" id="PS50206"/>
    </source>
</evidence>
<feature type="region of interest" description="Disordered" evidence="7">
    <location>
        <begin position="299"/>
        <end position="365"/>
    </location>
</feature>
<evidence type="ECO:0000256" key="4">
    <source>
        <dbReference type="ARBA" id="ARBA00023242"/>
    </source>
</evidence>
<evidence type="ECO:0008006" key="12">
    <source>
        <dbReference type="Google" id="ProtNLM"/>
    </source>
</evidence>
<dbReference type="InterPro" id="IPR009057">
    <property type="entry name" value="Homeodomain-like_sf"/>
</dbReference>
<dbReference type="Gene3D" id="1.10.10.60">
    <property type="entry name" value="Homeodomain-like"/>
    <property type="match status" value="1"/>
</dbReference>
<dbReference type="GO" id="GO:0000977">
    <property type="term" value="F:RNA polymerase II transcription regulatory region sequence-specific DNA binding"/>
    <property type="evidence" value="ECO:0007669"/>
    <property type="project" value="TreeGrafter"/>
</dbReference>
<keyword evidence="3 5" id="KW-0371">Homeobox</keyword>
<name>A0A9P0INV5_APHGO</name>
<dbReference type="CDD" id="cd00086">
    <property type="entry name" value="homeodomain"/>
    <property type="match status" value="1"/>
</dbReference>
<organism evidence="10 11">
    <name type="scientific">Aphis gossypii</name>
    <name type="common">Cotton aphid</name>
    <dbReference type="NCBI Taxonomy" id="80765"/>
    <lineage>
        <taxon>Eukaryota</taxon>
        <taxon>Metazoa</taxon>
        <taxon>Ecdysozoa</taxon>
        <taxon>Arthropoda</taxon>
        <taxon>Hexapoda</taxon>
        <taxon>Insecta</taxon>
        <taxon>Pterygota</taxon>
        <taxon>Neoptera</taxon>
        <taxon>Paraneoptera</taxon>
        <taxon>Hemiptera</taxon>
        <taxon>Sternorrhyncha</taxon>
        <taxon>Aphidomorpha</taxon>
        <taxon>Aphidoidea</taxon>
        <taxon>Aphididae</taxon>
        <taxon>Aphidini</taxon>
        <taxon>Aphis</taxon>
        <taxon>Aphis</taxon>
    </lineage>
</organism>
<dbReference type="InterPro" id="IPR001356">
    <property type="entry name" value="HD"/>
</dbReference>
<dbReference type="SMART" id="SM00389">
    <property type="entry name" value="HOX"/>
    <property type="match status" value="1"/>
</dbReference>
<feature type="region of interest" description="Disordered" evidence="7">
    <location>
        <begin position="206"/>
        <end position="264"/>
    </location>
</feature>
<evidence type="ECO:0000256" key="2">
    <source>
        <dbReference type="ARBA" id="ARBA00023125"/>
    </source>
</evidence>
<evidence type="ECO:0000256" key="3">
    <source>
        <dbReference type="ARBA" id="ARBA00023155"/>
    </source>
</evidence>
<feature type="compositionally biased region" description="Low complexity" evidence="7">
    <location>
        <begin position="211"/>
        <end position="221"/>
    </location>
</feature>
<reference evidence="10" key="2">
    <citation type="submission" date="2022-10" db="EMBL/GenBank/DDBJ databases">
        <authorList>
            <consortium name="ENA_rothamsted_submissions"/>
            <consortium name="culmorum"/>
            <person name="King R."/>
        </authorList>
    </citation>
    <scope>NUCLEOTIDE SEQUENCE</scope>
</reference>
<dbReference type="Pfam" id="PF00046">
    <property type="entry name" value="Homeodomain"/>
    <property type="match status" value="1"/>
</dbReference>
<sequence length="406" mass="41978">MDYSYLNQANFDGLTGTTAAASNMDHAAMGYGDLTTCGQMTHAAYRFGPTASMAARSYNTAMGHHLSAAAAAAAVASGNGHNGTGVTSAAAAAAAAAARGHHHGHHQDHHPGRPTMFSTAMNLPGGLAAYKSLPYTTHDSILTEKRKQRRIRTTFTSAQLKELERAFQETHYPDIYTREEIAKHIELTEARVQVWFQNRRAKFRKQERLAQQKSSQSSSSSTVDATSIKTEPKQCGQSKDGKPGTPSTPGSISSNNGSTDMKSVNGSAIKMSEQSEGVNNNKWLLGQGQNYTQLHHQLQQQCGGGSGGGGGGGGSGGGGGGGGGNGSPGNNSPAHKMNGGGGGGTHNHNHHHHHHSPTSHHQQFAHHPFSLLGAAGPAGYLLGSDSLKVAGGGAGGGSAGSNHVLF</sequence>
<accession>A0A9P0INV5</accession>
<feature type="domain" description="Homeobox" evidence="8">
    <location>
        <begin position="146"/>
        <end position="206"/>
    </location>
</feature>
<feature type="compositionally biased region" description="Basic residues" evidence="7">
    <location>
        <begin position="347"/>
        <end position="358"/>
    </location>
</feature>
<evidence type="ECO:0000256" key="1">
    <source>
        <dbReference type="ARBA" id="ARBA00004123"/>
    </source>
</evidence>
<evidence type="ECO:0000256" key="6">
    <source>
        <dbReference type="RuleBase" id="RU000682"/>
    </source>
</evidence>
<evidence type="ECO:0000313" key="11">
    <source>
        <dbReference type="Proteomes" id="UP001154329"/>
    </source>
</evidence>
<dbReference type="PROSITE" id="PS00027">
    <property type="entry name" value="HOMEOBOX_1"/>
    <property type="match status" value="1"/>
</dbReference>
<feature type="compositionally biased region" description="Gly residues" evidence="7">
    <location>
        <begin position="302"/>
        <end position="327"/>
    </location>
</feature>
<reference evidence="10" key="1">
    <citation type="submission" date="2022-02" db="EMBL/GenBank/DDBJ databases">
        <authorList>
            <person name="King R."/>
        </authorList>
    </citation>
    <scope>NUCLEOTIDE SEQUENCE</scope>
</reference>
<dbReference type="AlphaFoldDB" id="A0A9P0INV5"/>
<keyword evidence="4 5" id="KW-0539">Nucleus</keyword>
<evidence type="ECO:0000256" key="5">
    <source>
        <dbReference type="PROSITE-ProRule" id="PRU00108"/>
    </source>
</evidence>
<feature type="DNA-binding region" description="Homeobox" evidence="5">
    <location>
        <begin position="148"/>
        <end position="207"/>
    </location>
</feature>
<dbReference type="Proteomes" id="UP001154329">
    <property type="component" value="Chromosome 1"/>
</dbReference>
<dbReference type="InterPro" id="IPR050649">
    <property type="entry name" value="Paired_Homeobox_TFs"/>
</dbReference>
<keyword evidence="11" id="KW-1185">Reference proteome</keyword>
<dbReference type="InterPro" id="IPR017970">
    <property type="entry name" value="Homeobox_CS"/>
</dbReference>
<dbReference type="PROSITE" id="PS50071">
    <property type="entry name" value="HOMEOBOX_2"/>
    <property type="match status" value="1"/>
</dbReference>
<evidence type="ECO:0000256" key="7">
    <source>
        <dbReference type="SAM" id="MobiDB-lite"/>
    </source>
</evidence>
<keyword evidence="2 5" id="KW-0238">DNA-binding</keyword>
<dbReference type="GO" id="GO:0000981">
    <property type="term" value="F:DNA-binding transcription factor activity, RNA polymerase II-specific"/>
    <property type="evidence" value="ECO:0007669"/>
    <property type="project" value="InterPro"/>
</dbReference>